<evidence type="ECO:0000313" key="1">
    <source>
        <dbReference type="EMBL" id="KAJ5161843.1"/>
    </source>
</evidence>
<gene>
    <name evidence="1" type="ORF">N7492_007235</name>
</gene>
<keyword evidence="2" id="KW-1185">Reference proteome</keyword>
<dbReference type="EMBL" id="JAPQKO010000005">
    <property type="protein sequence ID" value="KAJ5161843.1"/>
    <property type="molecule type" value="Genomic_DNA"/>
</dbReference>
<evidence type="ECO:0000313" key="2">
    <source>
        <dbReference type="Proteomes" id="UP001146351"/>
    </source>
</evidence>
<comment type="caution">
    <text evidence="1">The sequence shown here is derived from an EMBL/GenBank/DDBJ whole genome shotgun (WGS) entry which is preliminary data.</text>
</comment>
<sequence length="115" mass="12571">MMRTRMSRQAGGGREVVVERDYGGNSTVSGLAPLPYYPARDGVAQTGIELVSMDLNDGPGRDMLFHGLVDTIPGLQVQLLHSYPISLDKIVSMTLMPIAADDATTHRLQKEWDSI</sequence>
<proteinExistence type="predicted"/>
<reference evidence="1" key="2">
    <citation type="journal article" date="2023" name="IMA Fungus">
        <title>Comparative genomic study of the Penicillium genus elucidates a diverse pangenome and 15 lateral gene transfer events.</title>
        <authorList>
            <person name="Petersen C."/>
            <person name="Sorensen T."/>
            <person name="Nielsen M.R."/>
            <person name="Sondergaard T.E."/>
            <person name="Sorensen J.L."/>
            <person name="Fitzpatrick D.A."/>
            <person name="Frisvad J.C."/>
            <person name="Nielsen K.L."/>
        </authorList>
    </citation>
    <scope>NUCLEOTIDE SEQUENCE</scope>
    <source>
        <strain evidence="1">IBT 21917</strain>
    </source>
</reference>
<dbReference type="AlphaFoldDB" id="A0A9W9HZG6"/>
<accession>A0A9W9HZG6</accession>
<organism evidence="1 2">
    <name type="scientific">Penicillium capsulatum</name>
    <dbReference type="NCBI Taxonomy" id="69766"/>
    <lineage>
        <taxon>Eukaryota</taxon>
        <taxon>Fungi</taxon>
        <taxon>Dikarya</taxon>
        <taxon>Ascomycota</taxon>
        <taxon>Pezizomycotina</taxon>
        <taxon>Eurotiomycetes</taxon>
        <taxon>Eurotiomycetidae</taxon>
        <taxon>Eurotiales</taxon>
        <taxon>Aspergillaceae</taxon>
        <taxon>Penicillium</taxon>
    </lineage>
</organism>
<reference evidence="1" key="1">
    <citation type="submission" date="2022-11" db="EMBL/GenBank/DDBJ databases">
        <authorList>
            <person name="Petersen C."/>
        </authorList>
    </citation>
    <scope>NUCLEOTIDE SEQUENCE</scope>
    <source>
        <strain evidence="1">IBT 21917</strain>
    </source>
</reference>
<dbReference type="Proteomes" id="UP001146351">
    <property type="component" value="Unassembled WGS sequence"/>
</dbReference>
<name>A0A9W9HZG6_9EURO</name>
<protein>
    <submittedName>
        <fullName evidence="1">Uncharacterized protein</fullName>
    </submittedName>
</protein>